<feature type="compositionally biased region" description="Basic and acidic residues" evidence="9">
    <location>
        <begin position="259"/>
        <end position="270"/>
    </location>
</feature>
<dbReference type="Proteomes" id="UP001178508">
    <property type="component" value="Chromosome 22"/>
</dbReference>
<dbReference type="GO" id="GO:0000981">
    <property type="term" value="F:DNA-binding transcription factor activity, RNA polymerase II-specific"/>
    <property type="evidence" value="ECO:0007669"/>
    <property type="project" value="TreeGrafter"/>
</dbReference>
<dbReference type="PANTHER" id="PTHR23334">
    <property type="entry name" value="CCAAT/ENHANCER BINDING PROTEIN"/>
    <property type="match status" value="1"/>
</dbReference>
<sequence length="404" mass="45250">MNGVANQRRRKCSTDRRVSNESCGYRRPHFLTPPVLYCGRGALSPLPDEQQMELCGRSVSARCQTQAVTHGGFKLTARHFRRSLKKLKEGENNLGRLIPALHAPAIRRVLRSMEVAGFYDEGSFAFHNKDSIISPISGGSYWRLGDSMTELGIEERERAIDFSVYLDSALHCPQQQQQQQGDIYSDFLAENKIKRVAALQNYKNYSLLSELETSQCDNLRDPREPYALGYTELQETREDSVLSPELSRYRAAAAAAAAAERDDSQEDLKMENGSSGYDMRSYLHYQSTSGSLGNISTASSTCSSPPGTPAPSGKSRSPSHSGSKMSSGKAKKRLDKDSEEYRVRRERNNLAVRKSRDKAKMRNLETQHKVLELAAENDRLQKRVEQLSRELATLRNLLSATGQC</sequence>
<dbReference type="CDD" id="cd14712">
    <property type="entry name" value="bZIP_CEBPB"/>
    <property type="match status" value="1"/>
</dbReference>
<dbReference type="Gene3D" id="1.20.5.170">
    <property type="match status" value="1"/>
</dbReference>
<dbReference type="FunFam" id="1.20.5.170:FF:000028">
    <property type="entry name" value="CCAAT/enhancer-binding protein beta"/>
    <property type="match status" value="1"/>
</dbReference>
<reference evidence="11" key="1">
    <citation type="submission" date="2023-08" db="EMBL/GenBank/DDBJ databases">
        <authorList>
            <person name="Alioto T."/>
            <person name="Alioto T."/>
            <person name="Gomez Garrido J."/>
        </authorList>
    </citation>
    <scope>NUCLEOTIDE SEQUENCE</scope>
</reference>
<protein>
    <submittedName>
        <fullName evidence="11">CCAAT/enhancer-binding protein beta</fullName>
    </submittedName>
</protein>
<feature type="domain" description="BZIP" evidence="10">
    <location>
        <begin position="338"/>
        <end position="401"/>
    </location>
</feature>
<dbReference type="GO" id="GO:0006351">
    <property type="term" value="P:DNA-templated transcription"/>
    <property type="evidence" value="ECO:0007669"/>
    <property type="project" value="InterPro"/>
</dbReference>
<proteinExistence type="inferred from homology"/>
<feature type="region of interest" description="Disordered" evidence="9">
    <location>
        <begin position="1"/>
        <end position="20"/>
    </location>
</feature>
<organism evidence="11 12">
    <name type="scientific">Xyrichtys novacula</name>
    <name type="common">Pearly razorfish</name>
    <name type="synonym">Hemipteronotus novacula</name>
    <dbReference type="NCBI Taxonomy" id="13765"/>
    <lineage>
        <taxon>Eukaryota</taxon>
        <taxon>Metazoa</taxon>
        <taxon>Chordata</taxon>
        <taxon>Craniata</taxon>
        <taxon>Vertebrata</taxon>
        <taxon>Euteleostomi</taxon>
        <taxon>Actinopterygii</taxon>
        <taxon>Neopterygii</taxon>
        <taxon>Teleostei</taxon>
        <taxon>Neoteleostei</taxon>
        <taxon>Acanthomorphata</taxon>
        <taxon>Eupercaria</taxon>
        <taxon>Labriformes</taxon>
        <taxon>Labridae</taxon>
        <taxon>Xyrichtys</taxon>
    </lineage>
</organism>
<accession>A0AAV1HGG7</accession>
<keyword evidence="5" id="KW-0010">Activator</keyword>
<dbReference type="InterPro" id="IPR046347">
    <property type="entry name" value="bZIP_sf"/>
</dbReference>
<evidence type="ECO:0000256" key="8">
    <source>
        <dbReference type="SAM" id="Coils"/>
    </source>
</evidence>
<feature type="region of interest" description="Disordered" evidence="9">
    <location>
        <begin position="293"/>
        <end position="357"/>
    </location>
</feature>
<comment type="subcellular location">
    <subcellularLocation>
        <location evidence="1">Nucleus</location>
    </subcellularLocation>
</comment>
<dbReference type="AlphaFoldDB" id="A0AAV1HGG7"/>
<evidence type="ECO:0000256" key="2">
    <source>
        <dbReference type="ARBA" id="ARBA00006951"/>
    </source>
</evidence>
<evidence type="ECO:0000256" key="3">
    <source>
        <dbReference type="ARBA" id="ARBA00023015"/>
    </source>
</evidence>
<feature type="compositionally biased region" description="Low complexity" evidence="9">
    <location>
        <begin position="312"/>
        <end position="328"/>
    </location>
</feature>
<comment type="similarity">
    <text evidence="2">Belongs to the bZIP family. C/EBP subfamily.</text>
</comment>
<evidence type="ECO:0000256" key="6">
    <source>
        <dbReference type="ARBA" id="ARBA00023163"/>
    </source>
</evidence>
<dbReference type="PANTHER" id="PTHR23334:SF21">
    <property type="entry name" value="CCAAT_ENHANCER-BINDING PROTEIN BETA"/>
    <property type="match status" value="1"/>
</dbReference>
<keyword evidence="4" id="KW-0238">DNA-binding</keyword>
<dbReference type="GO" id="GO:0005634">
    <property type="term" value="C:nucleus"/>
    <property type="evidence" value="ECO:0007669"/>
    <property type="project" value="UniProtKB-SubCell"/>
</dbReference>
<dbReference type="Pfam" id="PF07716">
    <property type="entry name" value="bZIP_2"/>
    <property type="match status" value="1"/>
</dbReference>
<gene>
    <name evidence="11" type="ORF">XNOV1_A002424</name>
</gene>
<evidence type="ECO:0000313" key="12">
    <source>
        <dbReference type="Proteomes" id="UP001178508"/>
    </source>
</evidence>
<feature type="compositionally biased region" description="Polar residues" evidence="9">
    <location>
        <begin position="293"/>
        <end position="305"/>
    </location>
</feature>
<keyword evidence="3" id="KW-0805">Transcription regulation</keyword>
<evidence type="ECO:0000256" key="9">
    <source>
        <dbReference type="SAM" id="MobiDB-lite"/>
    </source>
</evidence>
<keyword evidence="6" id="KW-0804">Transcription</keyword>
<keyword evidence="12" id="KW-1185">Reference proteome</keyword>
<evidence type="ECO:0000256" key="7">
    <source>
        <dbReference type="ARBA" id="ARBA00023242"/>
    </source>
</evidence>
<evidence type="ECO:0000259" key="10">
    <source>
        <dbReference type="PROSITE" id="PS50217"/>
    </source>
</evidence>
<keyword evidence="7" id="KW-0539">Nucleus</keyword>
<dbReference type="EMBL" id="OY660885">
    <property type="protein sequence ID" value="CAJ1084611.1"/>
    <property type="molecule type" value="Genomic_DNA"/>
</dbReference>
<name>A0AAV1HGG7_XYRNO</name>
<feature type="compositionally biased region" description="Basic and acidic residues" evidence="9">
    <location>
        <begin position="334"/>
        <end position="348"/>
    </location>
</feature>
<dbReference type="SUPFAM" id="SSF57959">
    <property type="entry name" value="Leucine zipper domain"/>
    <property type="match status" value="1"/>
</dbReference>
<feature type="region of interest" description="Disordered" evidence="9">
    <location>
        <begin position="257"/>
        <end position="277"/>
    </location>
</feature>
<evidence type="ECO:0000313" key="11">
    <source>
        <dbReference type="EMBL" id="CAJ1084611.1"/>
    </source>
</evidence>
<feature type="coiled-coil region" evidence="8">
    <location>
        <begin position="361"/>
        <end position="397"/>
    </location>
</feature>
<evidence type="ECO:0000256" key="5">
    <source>
        <dbReference type="ARBA" id="ARBA00023159"/>
    </source>
</evidence>
<dbReference type="InterPro" id="IPR004827">
    <property type="entry name" value="bZIP"/>
</dbReference>
<keyword evidence="8" id="KW-0175">Coiled coil</keyword>
<evidence type="ECO:0000256" key="1">
    <source>
        <dbReference type="ARBA" id="ARBA00004123"/>
    </source>
</evidence>
<evidence type="ECO:0000256" key="4">
    <source>
        <dbReference type="ARBA" id="ARBA00023125"/>
    </source>
</evidence>
<dbReference type="PROSITE" id="PS50217">
    <property type="entry name" value="BZIP"/>
    <property type="match status" value="1"/>
</dbReference>
<dbReference type="InterPro" id="IPR031106">
    <property type="entry name" value="C/EBP"/>
</dbReference>
<dbReference type="SMART" id="SM00338">
    <property type="entry name" value="BRLZ"/>
    <property type="match status" value="1"/>
</dbReference>
<dbReference type="GO" id="GO:0000978">
    <property type="term" value="F:RNA polymerase II cis-regulatory region sequence-specific DNA binding"/>
    <property type="evidence" value="ECO:0007669"/>
    <property type="project" value="TreeGrafter"/>
</dbReference>